<dbReference type="GO" id="GO:0004407">
    <property type="term" value="F:histone deacetylase activity"/>
    <property type="evidence" value="ECO:0007669"/>
    <property type="project" value="InterPro"/>
</dbReference>
<dbReference type="KEGG" id="ssm:Spirs_3570"/>
<dbReference type="PANTHER" id="PTHR10625:SF19">
    <property type="entry name" value="HISTONE DEACETYLASE 12"/>
    <property type="match status" value="1"/>
</dbReference>
<organism evidence="4 5">
    <name type="scientific">Sediminispirochaeta smaragdinae (strain DSM 11293 / JCM 15392 / SEBR 4228)</name>
    <name type="common">Spirochaeta smaragdinae</name>
    <dbReference type="NCBI Taxonomy" id="573413"/>
    <lineage>
        <taxon>Bacteria</taxon>
        <taxon>Pseudomonadati</taxon>
        <taxon>Spirochaetota</taxon>
        <taxon>Spirochaetia</taxon>
        <taxon>Spirochaetales</taxon>
        <taxon>Spirochaetaceae</taxon>
        <taxon>Sediminispirochaeta</taxon>
    </lineage>
</organism>
<reference evidence="4 5" key="1">
    <citation type="journal article" date="2010" name="Stand. Genomic Sci.">
        <title>Complete genome sequence of Spirochaeta smaragdinae type strain (SEBR 4228).</title>
        <authorList>
            <person name="Mavromatis K."/>
            <person name="Yasawong M."/>
            <person name="Chertkov O."/>
            <person name="Lapidus A."/>
            <person name="Lucas S."/>
            <person name="Nolan M."/>
            <person name="Del Rio T.G."/>
            <person name="Tice H."/>
            <person name="Cheng J.F."/>
            <person name="Pitluck S."/>
            <person name="Liolios K."/>
            <person name="Ivanova N."/>
            <person name="Tapia R."/>
            <person name="Han C."/>
            <person name="Bruce D."/>
            <person name="Goodwin L."/>
            <person name="Pati A."/>
            <person name="Chen A."/>
            <person name="Palaniappan K."/>
            <person name="Land M."/>
            <person name="Hauser L."/>
            <person name="Chang Y.J."/>
            <person name="Jeffries C.D."/>
            <person name="Detter J.C."/>
            <person name="Rohde M."/>
            <person name="Brambilla E."/>
            <person name="Spring S."/>
            <person name="Goker M."/>
            <person name="Sikorski J."/>
            <person name="Woyke T."/>
            <person name="Bristow J."/>
            <person name="Eisen J.A."/>
            <person name="Markowitz V."/>
            <person name="Hugenholtz P."/>
            <person name="Klenk H.P."/>
            <person name="Kyrpides N.C."/>
        </authorList>
    </citation>
    <scope>NUCLEOTIDE SEQUENCE [LARGE SCALE GENOMIC DNA]</scope>
    <source>
        <strain evidence="5">DSM 11293 / JCM 15392 / SEBR 4228</strain>
    </source>
</reference>
<gene>
    <name evidence="4" type="ordered locus">Spirs_3570</name>
</gene>
<dbReference type="CDD" id="cd09993">
    <property type="entry name" value="HDAC_classIV"/>
    <property type="match status" value="1"/>
</dbReference>
<evidence type="ECO:0000313" key="4">
    <source>
        <dbReference type="EMBL" id="ADK82658.1"/>
    </source>
</evidence>
<dbReference type="PANTHER" id="PTHR10625">
    <property type="entry name" value="HISTONE DEACETYLASE HDAC1-RELATED"/>
    <property type="match status" value="1"/>
</dbReference>
<dbReference type="Proteomes" id="UP000002318">
    <property type="component" value="Chromosome"/>
</dbReference>
<feature type="domain" description="Histone deacetylase" evidence="3">
    <location>
        <begin position="50"/>
        <end position="331"/>
    </location>
</feature>
<dbReference type="InterPro" id="IPR037138">
    <property type="entry name" value="His_deacetylse_dom_sf"/>
</dbReference>
<sequence>MGKATPMRYTIRMLIYYQDIAPLSDFGIGIPVSDIRAPKCIEYLSGLPEIRPHLEALICKEHEESISRTDVARVHTPNYVKRIFEEERESTLIEAFELLDEKGNYNRYDPSKAKRPLKELFDTLLVKTAGTYQCAKSALESGFCFYFGGGFHHAHPDFGHGFCLINDIMIAARRLMAERRVESVWVIDVDAHKGDGSAAIAHSDPSIRTLSIHMGAGWPLDGLEFGPDGTQHPSFIPSDIDIPVFEGEEHLYNQALAEGLEKLDAFMKPDLAIVVSGSDPYEKDTLPSSAKLQLTLEQMAERDRLVYDFLKERRIPAAYLMAGSYSPESWRVYAALLELALKDRLKS</sequence>
<comment type="similarity">
    <text evidence="1">Belongs to the histone deacetylase family.</text>
</comment>
<dbReference type="Gene3D" id="3.40.800.20">
    <property type="entry name" value="Histone deacetylase domain"/>
    <property type="match status" value="1"/>
</dbReference>
<dbReference type="STRING" id="573413.Spirs_3570"/>
<evidence type="ECO:0000256" key="2">
    <source>
        <dbReference type="ARBA" id="ARBA00022801"/>
    </source>
</evidence>
<evidence type="ECO:0000259" key="3">
    <source>
        <dbReference type="Pfam" id="PF00850"/>
    </source>
</evidence>
<dbReference type="AlphaFoldDB" id="E1R7F3"/>
<name>E1R7F3_SEDSS</name>
<dbReference type="InterPro" id="IPR044150">
    <property type="entry name" value="HDAC_classIV"/>
</dbReference>
<dbReference type="EMBL" id="CP002116">
    <property type="protein sequence ID" value="ADK82658.1"/>
    <property type="molecule type" value="Genomic_DNA"/>
</dbReference>
<dbReference type="SUPFAM" id="SSF52768">
    <property type="entry name" value="Arginase/deacetylase"/>
    <property type="match status" value="1"/>
</dbReference>
<dbReference type="PRINTS" id="PR01270">
    <property type="entry name" value="HDASUPER"/>
</dbReference>
<evidence type="ECO:0000313" key="5">
    <source>
        <dbReference type="Proteomes" id="UP000002318"/>
    </source>
</evidence>
<keyword evidence="5" id="KW-1185">Reference proteome</keyword>
<dbReference type="GO" id="GO:0016787">
    <property type="term" value="F:hydrolase activity"/>
    <property type="evidence" value="ECO:0007669"/>
    <property type="project" value="UniProtKB-KW"/>
</dbReference>
<dbReference type="InterPro" id="IPR023696">
    <property type="entry name" value="Ureohydrolase_dom_sf"/>
</dbReference>
<dbReference type="Pfam" id="PF00850">
    <property type="entry name" value="Hist_deacetyl"/>
    <property type="match status" value="1"/>
</dbReference>
<dbReference type="InterPro" id="IPR000286">
    <property type="entry name" value="HDACs"/>
</dbReference>
<keyword evidence="2" id="KW-0378">Hydrolase</keyword>
<dbReference type="eggNOG" id="COG0123">
    <property type="taxonomic scope" value="Bacteria"/>
</dbReference>
<dbReference type="InterPro" id="IPR023801">
    <property type="entry name" value="His_deacetylse_dom"/>
</dbReference>
<protein>
    <submittedName>
        <fullName evidence="4">Histone deacetylase superfamily</fullName>
    </submittedName>
</protein>
<evidence type="ECO:0000256" key="1">
    <source>
        <dbReference type="ARBA" id="ARBA00005947"/>
    </source>
</evidence>
<accession>E1R7F3</accession>
<proteinExistence type="inferred from homology"/>
<dbReference type="GO" id="GO:0040029">
    <property type="term" value="P:epigenetic regulation of gene expression"/>
    <property type="evidence" value="ECO:0007669"/>
    <property type="project" value="TreeGrafter"/>
</dbReference>
<dbReference type="HOGENOM" id="CLU_007727_1_0_12"/>